<feature type="transmembrane region" description="Helical" evidence="2">
    <location>
        <begin position="58"/>
        <end position="77"/>
    </location>
</feature>
<feature type="transmembrane region" description="Helical" evidence="2">
    <location>
        <begin position="32"/>
        <end position="51"/>
    </location>
</feature>
<proteinExistence type="predicted"/>
<gene>
    <name evidence="4" type="ORF">K3148_03070</name>
</gene>
<evidence type="ECO:0000256" key="2">
    <source>
        <dbReference type="SAM" id="Phobius"/>
    </source>
</evidence>
<sequence length="352" mass="39028">MKKAITLFGSRDPIPEGRDASEPQSPFQTEKFWGYAAVAFVAVIAASVPVPENNRSEAFIILSLIGMALIFLGRIVLLAVRRHPSPFHRLLLDIRAHWLWVLTSCMVFLSLAITLETGSGIKKSIPEVRPFYADPFLIDVDRWIFGTDPWRITHALCGWATPAIAWLYDGWHFVHIGLAVWIALSFDEMRKIRFAICFQLSWLLLGGLTATLASSVGPIMVADFYADNSFLPLIAELQASVPRVLAVKDILISTMDNPTLISGISAMPSMHVAIAVLFALWLQSYRKPILTVIGWAYALLIYLGSIHLGWHYATDGPVSAIFVLLVWWVSGKGLSSLSDRLETPEKPASVLS</sequence>
<name>A0ABX8ZTA6_9SPHN</name>
<keyword evidence="2" id="KW-0812">Transmembrane</keyword>
<keyword evidence="2" id="KW-0472">Membrane</keyword>
<organism evidence="4 5">
    <name type="scientific">Qipengyuania aurantiaca</name>
    <dbReference type="NCBI Taxonomy" id="2867233"/>
    <lineage>
        <taxon>Bacteria</taxon>
        <taxon>Pseudomonadati</taxon>
        <taxon>Pseudomonadota</taxon>
        <taxon>Alphaproteobacteria</taxon>
        <taxon>Sphingomonadales</taxon>
        <taxon>Erythrobacteraceae</taxon>
        <taxon>Qipengyuania</taxon>
    </lineage>
</organism>
<keyword evidence="5" id="KW-1185">Reference proteome</keyword>
<dbReference type="Proteomes" id="UP000824281">
    <property type="component" value="Chromosome"/>
</dbReference>
<dbReference type="Gene3D" id="1.20.144.10">
    <property type="entry name" value="Phosphatidic acid phosphatase type 2/haloperoxidase"/>
    <property type="match status" value="1"/>
</dbReference>
<evidence type="ECO:0000313" key="5">
    <source>
        <dbReference type="Proteomes" id="UP000824281"/>
    </source>
</evidence>
<feature type="transmembrane region" description="Helical" evidence="2">
    <location>
        <begin position="200"/>
        <end position="221"/>
    </location>
</feature>
<dbReference type="EMBL" id="CP081295">
    <property type="protein sequence ID" value="QZD90393.1"/>
    <property type="molecule type" value="Genomic_DNA"/>
</dbReference>
<evidence type="ECO:0000313" key="4">
    <source>
        <dbReference type="EMBL" id="QZD90393.1"/>
    </source>
</evidence>
<keyword evidence="2" id="KW-1133">Transmembrane helix</keyword>
<reference evidence="4 5" key="1">
    <citation type="submission" date="2021-08" db="EMBL/GenBank/DDBJ databases">
        <title>Comparative Genomics Analysis of the Genus Qipengyuania Reveals Extensive Genetic Diversity and Metabolic Versatility, Including the Description of Fifteen Novel Species.</title>
        <authorList>
            <person name="Liu Y."/>
        </authorList>
    </citation>
    <scope>NUCLEOTIDE SEQUENCE [LARGE SCALE GENOMIC DNA]</scope>
    <source>
        <strain evidence="4 5">1NDH13</strain>
    </source>
</reference>
<feature type="domain" description="Inositolphosphotransferase Aur1/Ipt1" evidence="3">
    <location>
        <begin position="139"/>
        <end position="328"/>
    </location>
</feature>
<protein>
    <submittedName>
        <fullName evidence="4">Phosphatase PAP2 family protein</fullName>
    </submittedName>
</protein>
<feature type="transmembrane region" description="Helical" evidence="2">
    <location>
        <begin position="97"/>
        <end position="115"/>
    </location>
</feature>
<dbReference type="Pfam" id="PF14378">
    <property type="entry name" value="PAP2_3"/>
    <property type="match status" value="1"/>
</dbReference>
<feature type="transmembrane region" description="Helical" evidence="2">
    <location>
        <begin position="260"/>
        <end position="282"/>
    </location>
</feature>
<dbReference type="InterPro" id="IPR026841">
    <property type="entry name" value="Aur1/Ipt1"/>
</dbReference>
<evidence type="ECO:0000259" key="3">
    <source>
        <dbReference type="Pfam" id="PF14378"/>
    </source>
</evidence>
<dbReference type="RefSeq" id="WP_221425863.1">
    <property type="nucleotide sequence ID" value="NZ_CP081295.1"/>
</dbReference>
<feature type="region of interest" description="Disordered" evidence="1">
    <location>
        <begin position="1"/>
        <end position="25"/>
    </location>
</feature>
<evidence type="ECO:0000256" key="1">
    <source>
        <dbReference type="SAM" id="MobiDB-lite"/>
    </source>
</evidence>
<accession>A0ABX8ZTA6</accession>
<feature type="transmembrane region" description="Helical" evidence="2">
    <location>
        <begin position="289"/>
        <end position="310"/>
    </location>
</feature>